<dbReference type="Proteomes" id="UP001273505">
    <property type="component" value="Unassembled WGS sequence"/>
</dbReference>
<evidence type="ECO:0000313" key="3">
    <source>
        <dbReference type="Proteomes" id="UP001273505"/>
    </source>
</evidence>
<protein>
    <submittedName>
        <fullName evidence="2">DUF2271 domain-containing protein</fullName>
    </submittedName>
</protein>
<accession>A0ABU4RYI8</accession>
<name>A0ABU4RYI8_9GAMM</name>
<evidence type="ECO:0000256" key="1">
    <source>
        <dbReference type="SAM" id="SignalP"/>
    </source>
</evidence>
<evidence type="ECO:0000313" key="2">
    <source>
        <dbReference type="EMBL" id="MDX6849306.1"/>
    </source>
</evidence>
<sequence>MVSVKRLFIALVTGLCVNAQATELSITLEIPSMNVAEYHNPYVAVWIMHSASREITNGTVWYQIDENAEGEKWLKDMRLWWRRTGRSLDVPIDGVTAATHKPGTYNIDLNHITGELKPGPNQLYIEAAREVGGRELLSVEFDWPVQQAQSLTVQGETELGDIVVTLQP</sequence>
<proteinExistence type="predicted"/>
<keyword evidence="1" id="KW-0732">Signal</keyword>
<comment type="caution">
    <text evidence="2">The sequence shown here is derived from an EMBL/GenBank/DDBJ whole genome shotgun (WGS) entry which is preliminary data.</text>
</comment>
<keyword evidence="3" id="KW-1185">Reference proteome</keyword>
<gene>
    <name evidence="2" type="ORF">SCD92_08035</name>
</gene>
<dbReference type="Pfam" id="PF10029">
    <property type="entry name" value="DUF2271"/>
    <property type="match status" value="1"/>
</dbReference>
<feature type="signal peptide" evidence="1">
    <location>
        <begin position="1"/>
        <end position="21"/>
    </location>
</feature>
<organism evidence="2 3">
    <name type="scientific">Gilvimarinus gilvus</name>
    <dbReference type="NCBI Taxonomy" id="3058038"/>
    <lineage>
        <taxon>Bacteria</taxon>
        <taxon>Pseudomonadati</taxon>
        <taxon>Pseudomonadota</taxon>
        <taxon>Gammaproteobacteria</taxon>
        <taxon>Cellvibrionales</taxon>
        <taxon>Cellvibrionaceae</taxon>
        <taxon>Gilvimarinus</taxon>
    </lineage>
</organism>
<dbReference type="RefSeq" id="WP_302721892.1">
    <property type="nucleotide sequence ID" value="NZ_JAULRU010000418.1"/>
</dbReference>
<dbReference type="EMBL" id="JAXAFO010000011">
    <property type="protein sequence ID" value="MDX6849306.1"/>
    <property type="molecule type" value="Genomic_DNA"/>
</dbReference>
<dbReference type="PIRSF" id="PIRSF014995">
    <property type="entry name" value="UCP014995"/>
    <property type="match status" value="1"/>
</dbReference>
<dbReference type="InterPro" id="IPR014469">
    <property type="entry name" value="DUF2271"/>
</dbReference>
<feature type="chain" id="PRO_5046629694" evidence="1">
    <location>
        <begin position="22"/>
        <end position="168"/>
    </location>
</feature>
<reference evidence="2 3" key="1">
    <citation type="submission" date="2023-11" db="EMBL/GenBank/DDBJ databases">
        <title>Gilvimarinus fulvus sp. nov., isolated from the surface of Kelp.</title>
        <authorList>
            <person name="Sun Y.Y."/>
            <person name="Gong Y."/>
            <person name="Du Z.J."/>
        </authorList>
    </citation>
    <scope>NUCLEOTIDE SEQUENCE [LARGE SCALE GENOMIC DNA]</scope>
    <source>
        <strain evidence="2 3">SDUM040013</strain>
    </source>
</reference>